<feature type="compositionally biased region" description="Basic and acidic residues" evidence="2">
    <location>
        <begin position="365"/>
        <end position="374"/>
    </location>
</feature>
<dbReference type="GO" id="GO:0000785">
    <property type="term" value="C:chromatin"/>
    <property type="evidence" value="ECO:0007669"/>
    <property type="project" value="TreeGrafter"/>
</dbReference>
<dbReference type="GO" id="GO:0045815">
    <property type="term" value="P:transcription initiation-coupled chromatin remodeling"/>
    <property type="evidence" value="ECO:0007669"/>
    <property type="project" value="TreeGrafter"/>
</dbReference>
<accession>G1P224</accession>
<sequence length="732" mass="83126">LGPGPLEPLPLGMKCKPWFKDRDRLPSRYLSRQNNKLGKCPTSMDSRRWVFVKEGLDDFRTGCPSPEDMITRGPREGFLPMVAHRIPRPPPKKIHRQPPKGADLCSKLSPAQRARKAFVENIEASLTKHPLANCPNLEEALPPDLMLKVLEVVDPDRELEDTWAYCEGTKERKKTPTHLCEEHPEEVNLEPLQAVKLEPPEALNLEPPQAVNLEPPEAVHPESPWKLNLEPPEEVNLEPEDQAHVETAKESLQSYLFSLFPEEGTNAACTTDIPKVPGLQKCKSHSLRPWEGPVGAARAEAPPPRPPCEPLSPSPRAPDKRSTAFGSPSEATGHRPGPQPSSGPLSRPPVRPPHPPPGHLISNDPKQDGVEHIIPRPPPKKIHRQPPKGADLCSKLSPAQRAHLMLKVLEVVDPDRELEDTWAYCEGTKERKKTPTHLCEEHPEELNLEPPQAVNLEPPQAVNLEPPEAVHPKSAWKLNLEPPEEVNLEPEDQADLETAKESLQSYLFSLFPEEGTNAACTTDIPKVPGLQRARRRIREFFRWIDDNFGDIGIDEEDIMKQFEIDLEVPLTHNTVKIKKISQLPLNIKPCKQLDDIQQRKFSLQEGNWERKLRKQQDPYKPKREKIRYGAWYLDPKCWKKLVNDQPLPDPKVVPDKEHQTYGRHLEPDIIDELYGPIAFKDFIVSKGYRMPGVIEKMFMRKGWTYESVKTPIHRVMKLLSEPKEKDSGDEED</sequence>
<organism evidence="3 4">
    <name type="scientific">Myotis lucifugus</name>
    <name type="common">Little brown bat</name>
    <dbReference type="NCBI Taxonomy" id="59463"/>
    <lineage>
        <taxon>Eukaryota</taxon>
        <taxon>Metazoa</taxon>
        <taxon>Chordata</taxon>
        <taxon>Craniata</taxon>
        <taxon>Vertebrata</taxon>
        <taxon>Euteleostomi</taxon>
        <taxon>Mammalia</taxon>
        <taxon>Eutheria</taxon>
        <taxon>Laurasiatheria</taxon>
        <taxon>Chiroptera</taxon>
        <taxon>Yangochiroptera</taxon>
        <taxon>Vespertilionidae</taxon>
        <taxon>Myotis</taxon>
    </lineage>
</organism>
<dbReference type="EMBL" id="AAPE02033518">
    <property type="status" value="NOT_ANNOTATED_CDS"/>
    <property type="molecule type" value="Genomic_DNA"/>
</dbReference>
<name>G1P224_MYOLU</name>
<evidence type="ECO:0000256" key="1">
    <source>
        <dbReference type="ARBA" id="ARBA00005277"/>
    </source>
</evidence>
<dbReference type="Proteomes" id="UP000001074">
    <property type="component" value="Unassembled WGS sequence"/>
</dbReference>
<evidence type="ECO:0008006" key="5">
    <source>
        <dbReference type="Google" id="ProtNLM"/>
    </source>
</evidence>
<dbReference type="PANTHER" id="PTHR46449:SF1">
    <property type="entry name" value="FAMILY WITH SEQUENCE SIMILARITY 47, MEMBER A-RELATED"/>
    <property type="match status" value="1"/>
</dbReference>
<evidence type="ECO:0000256" key="2">
    <source>
        <dbReference type="SAM" id="MobiDB-lite"/>
    </source>
</evidence>
<dbReference type="InterPro" id="IPR032743">
    <property type="entry name" value="FAM47"/>
</dbReference>
<keyword evidence="4" id="KW-1185">Reference proteome</keyword>
<comment type="similarity">
    <text evidence="1">Belongs to the FAM47 family.</text>
</comment>
<dbReference type="EMBL" id="AAPE02033519">
    <property type="status" value="NOT_ANNOTATED_CDS"/>
    <property type="molecule type" value="Genomic_DNA"/>
</dbReference>
<protein>
    <recommendedName>
        <fullName evidence="5">Family with sequence similarity 47 member A</fullName>
    </recommendedName>
</protein>
<reference evidence="3 4" key="1">
    <citation type="journal article" date="2011" name="Nature">
        <title>A high-resolution map of human evolutionary constraint using 29 mammals.</title>
        <authorList>
            <person name="Lindblad-Toh K."/>
            <person name="Garber M."/>
            <person name="Zuk O."/>
            <person name="Lin M.F."/>
            <person name="Parker B.J."/>
            <person name="Washietl S."/>
            <person name="Kheradpour P."/>
            <person name="Ernst J."/>
            <person name="Jordan G."/>
            <person name="Mauceli E."/>
            <person name="Ward L.D."/>
            <person name="Lowe C.B."/>
            <person name="Holloway A.K."/>
            <person name="Clamp M."/>
            <person name="Gnerre S."/>
            <person name="Alfoldi J."/>
            <person name="Beal K."/>
            <person name="Chang J."/>
            <person name="Clawson H."/>
            <person name="Cuff J."/>
            <person name="Di Palma F."/>
            <person name="Fitzgerald S."/>
            <person name="Flicek P."/>
            <person name="Guttman M."/>
            <person name="Hubisz M.J."/>
            <person name="Jaffe D.B."/>
            <person name="Jungreis I."/>
            <person name="Kent W.J."/>
            <person name="Kostka D."/>
            <person name="Lara M."/>
            <person name="Martins A.L."/>
            <person name="Massingham T."/>
            <person name="Moltke I."/>
            <person name="Raney B.J."/>
            <person name="Rasmussen M.D."/>
            <person name="Robinson J."/>
            <person name="Stark A."/>
            <person name="Vilella A.J."/>
            <person name="Wen J."/>
            <person name="Xie X."/>
            <person name="Zody M.C."/>
            <person name="Baldwin J."/>
            <person name="Bloom T."/>
            <person name="Chin C.W."/>
            <person name="Heiman D."/>
            <person name="Nicol R."/>
            <person name="Nusbaum C."/>
            <person name="Young S."/>
            <person name="Wilkinson J."/>
            <person name="Worley K.C."/>
            <person name="Kovar C.L."/>
            <person name="Muzny D.M."/>
            <person name="Gibbs R.A."/>
            <person name="Cree A."/>
            <person name="Dihn H.H."/>
            <person name="Fowler G."/>
            <person name="Jhangiani S."/>
            <person name="Joshi V."/>
            <person name="Lee S."/>
            <person name="Lewis L.R."/>
            <person name="Nazareth L.V."/>
            <person name="Okwuonu G."/>
            <person name="Santibanez J."/>
            <person name="Warren W.C."/>
            <person name="Mardis E.R."/>
            <person name="Weinstock G.M."/>
            <person name="Wilson R.K."/>
            <person name="Delehaunty K."/>
            <person name="Dooling D."/>
            <person name="Fronik C."/>
            <person name="Fulton L."/>
            <person name="Fulton B."/>
            <person name="Graves T."/>
            <person name="Minx P."/>
            <person name="Sodergren E."/>
            <person name="Birney E."/>
            <person name="Margulies E.H."/>
            <person name="Herrero J."/>
            <person name="Green E.D."/>
            <person name="Haussler D."/>
            <person name="Siepel A."/>
            <person name="Goldman N."/>
            <person name="Pollard K.S."/>
            <person name="Pedersen J.S."/>
            <person name="Lander E.S."/>
            <person name="Kellis M."/>
        </authorList>
    </citation>
    <scope>NUCLEOTIDE SEQUENCE [LARGE SCALE GENOMIC DNA]</scope>
</reference>
<dbReference type="FunCoup" id="G1P224">
    <property type="interactions" value="4"/>
</dbReference>
<feature type="compositionally biased region" description="Pro residues" evidence="2">
    <location>
        <begin position="337"/>
        <end position="358"/>
    </location>
</feature>
<dbReference type="InParanoid" id="G1P224"/>
<dbReference type="EMBL" id="AAPE02033520">
    <property type="status" value="NOT_ANNOTATED_CDS"/>
    <property type="molecule type" value="Genomic_DNA"/>
</dbReference>
<feature type="compositionally biased region" description="Pro residues" evidence="2">
    <location>
        <begin position="301"/>
        <end position="316"/>
    </location>
</feature>
<dbReference type="eggNOG" id="ENOG502SEIG">
    <property type="taxonomic scope" value="Eukaryota"/>
</dbReference>
<dbReference type="HOGENOM" id="CLU_424481_0_0_1"/>
<dbReference type="EMBL" id="AAPE02033517">
    <property type="status" value="NOT_ANNOTATED_CDS"/>
    <property type="molecule type" value="Genomic_DNA"/>
</dbReference>
<feature type="region of interest" description="Disordered" evidence="2">
    <location>
        <begin position="271"/>
        <end position="394"/>
    </location>
</feature>
<dbReference type="AlphaFoldDB" id="G1P224"/>
<dbReference type="GeneTree" id="ENSGT00940000163515"/>
<dbReference type="EMBL" id="AAPE02033516">
    <property type="status" value="NOT_ANNOTATED_CDS"/>
    <property type="molecule type" value="Genomic_DNA"/>
</dbReference>
<dbReference type="Pfam" id="PF14642">
    <property type="entry name" value="FAM47"/>
    <property type="match status" value="1"/>
</dbReference>
<evidence type="ECO:0000313" key="3">
    <source>
        <dbReference type="Ensembl" id="ENSMLUP00000003900.2"/>
    </source>
</evidence>
<dbReference type="PANTHER" id="PTHR46449">
    <property type="entry name" value="ZGC:158260"/>
    <property type="match status" value="1"/>
</dbReference>
<reference evidence="3" key="3">
    <citation type="submission" date="2025-09" db="UniProtKB">
        <authorList>
            <consortium name="Ensembl"/>
        </authorList>
    </citation>
    <scope>IDENTIFICATION</scope>
</reference>
<reference evidence="3" key="2">
    <citation type="submission" date="2025-08" db="UniProtKB">
        <authorList>
            <consortium name="Ensembl"/>
        </authorList>
    </citation>
    <scope>IDENTIFICATION</scope>
</reference>
<evidence type="ECO:0000313" key="4">
    <source>
        <dbReference type="Proteomes" id="UP000001074"/>
    </source>
</evidence>
<dbReference type="Ensembl" id="ENSMLUT00000004283.2">
    <property type="protein sequence ID" value="ENSMLUP00000003900.2"/>
    <property type="gene ID" value="ENSMLUG00000022727.1"/>
</dbReference>
<proteinExistence type="inferred from homology"/>